<dbReference type="EMBL" id="JBHSHP010000060">
    <property type="protein sequence ID" value="MFC4756452.1"/>
    <property type="molecule type" value="Genomic_DNA"/>
</dbReference>
<keyword evidence="9" id="KW-1185">Reference proteome</keyword>
<keyword evidence="3 6" id="KW-0808">Transferase</keyword>
<feature type="binding site" evidence="6">
    <location>
        <position position="228"/>
    </location>
    <ligand>
        <name>substrate</name>
    </ligand>
</feature>
<feature type="region of interest" description="Disordered" evidence="7">
    <location>
        <begin position="28"/>
        <end position="64"/>
    </location>
</feature>
<evidence type="ECO:0000256" key="7">
    <source>
        <dbReference type="SAM" id="MobiDB-lite"/>
    </source>
</evidence>
<protein>
    <recommendedName>
        <fullName evidence="6">Arginine biosynthesis bifunctional protein ArgJ</fullName>
    </recommendedName>
    <domain>
        <recommendedName>
            <fullName evidence="6">Glutamate N-acetyltransferase</fullName>
            <ecNumber evidence="6">2.3.1.35</ecNumber>
        </recommendedName>
        <alternativeName>
            <fullName evidence="6">Ornithine acetyltransferase</fullName>
            <shortName evidence="6">OATase</shortName>
        </alternativeName>
        <alternativeName>
            <fullName evidence="6">Ornithine transacetylase</fullName>
        </alternativeName>
    </domain>
    <domain>
        <recommendedName>
            <fullName evidence="6">Amino-acid acetyltransferase</fullName>
            <ecNumber evidence="6">2.3.1.1</ecNumber>
        </recommendedName>
        <alternativeName>
            <fullName evidence="6">N-acetylglutamate synthase</fullName>
            <shortName evidence="6">AGSase</shortName>
        </alternativeName>
    </domain>
    <component>
        <recommendedName>
            <fullName evidence="6">Arginine biosynthesis bifunctional protein ArgJ alpha chain</fullName>
        </recommendedName>
    </component>
    <component>
        <recommendedName>
            <fullName evidence="6">Arginine biosynthesis bifunctional protein ArgJ beta chain</fullName>
        </recommendedName>
    </component>
</protein>
<reference evidence="9" key="1">
    <citation type="journal article" date="2019" name="Int. J. Syst. Evol. Microbiol.">
        <title>The Global Catalogue of Microorganisms (GCM) 10K type strain sequencing project: providing services to taxonomists for standard genome sequencing and annotation.</title>
        <authorList>
            <consortium name="The Broad Institute Genomics Platform"/>
            <consortium name="The Broad Institute Genome Sequencing Center for Infectious Disease"/>
            <person name="Wu L."/>
            <person name="Ma J."/>
        </authorList>
    </citation>
    <scope>NUCLEOTIDE SEQUENCE [LARGE SCALE GENOMIC DNA]</scope>
    <source>
        <strain evidence="9">JCM 11882</strain>
    </source>
</reference>
<dbReference type="InterPro" id="IPR042195">
    <property type="entry name" value="ArgJ_beta_C"/>
</dbReference>
<dbReference type="PANTHER" id="PTHR23100">
    <property type="entry name" value="ARGININE BIOSYNTHESIS BIFUNCTIONAL PROTEIN ARGJ"/>
    <property type="match status" value="1"/>
</dbReference>
<keyword evidence="6" id="KW-0963">Cytoplasm</keyword>
<feature type="binding site" evidence="6">
    <location>
        <position position="457"/>
    </location>
    <ligand>
        <name>substrate</name>
    </ligand>
</feature>
<comment type="function">
    <text evidence="6">Catalyzes two activities which are involved in the cyclic version of arginine biosynthesis: the synthesis of N-acetylglutamate from glutamate and acetyl-CoA as the acetyl donor, and of ornithine by transacetylation between N(2)-acetylornithine and glutamate.</text>
</comment>
<feature type="binding site" evidence="6">
    <location>
        <position position="462"/>
    </location>
    <ligand>
        <name>substrate</name>
    </ligand>
</feature>
<proteinExistence type="inferred from homology"/>
<comment type="caution">
    <text evidence="8">The sequence shown here is derived from an EMBL/GenBank/DDBJ whole genome shotgun (WGS) entry which is preliminary data.</text>
</comment>
<dbReference type="NCBIfam" id="TIGR00120">
    <property type="entry name" value="ArgJ"/>
    <property type="match status" value="1"/>
</dbReference>
<comment type="pathway">
    <text evidence="6">Amino-acid biosynthesis; L-arginine biosynthesis; L-ornithine and N-acetyl-L-glutamate from L-glutamate and N(2)-acetyl-L-ornithine (cyclic): step 1/1.</text>
</comment>
<dbReference type="PANTHER" id="PTHR23100:SF0">
    <property type="entry name" value="ARGININE BIOSYNTHESIS BIFUNCTIONAL PROTEIN ARGJ, MITOCHONDRIAL"/>
    <property type="match status" value="1"/>
</dbReference>
<dbReference type="InterPro" id="IPR002813">
    <property type="entry name" value="Arg_biosynth_ArgJ"/>
</dbReference>
<organism evidence="8 9">
    <name type="scientific">Dietzia aurantiaca</name>
    <dbReference type="NCBI Taxonomy" id="983873"/>
    <lineage>
        <taxon>Bacteria</taxon>
        <taxon>Bacillati</taxon>
        <taxon>Actinomycetota</taxon>
        <taxon>Actinomycetes</taxon>
        <taxon>Mycobacteriales</taxon>
        <taxon>Dietziaceae</taxon>
        <taxon>Dietzia</taxon>
    </lineage>
</organism>
<feature type="binding site" evidence="6">
    <location>
        <position position="201"/>
    </location>
    <ligand>
        <name>substrate</name>
    </ligand>
</feature>
<comment type="catalytic activity">
    <reaction evidence="6">
        <text>L-glutamate + acetyl-CoA = N-acetyl-L-glutamate + CoA + H(+)</text>
        <dbReference type="Rhea" id="RHEA:24292"/>
        <dbReference type="ChEBI" id="CHEBI:15378"/>
        <dbReference type="ChEBI" id="CHEBI:29985"/>
        <dbReference type="ChEBI" id="CHEBI:44337"/>
        <dbReference type="ChEBI" id="CHEBI:57287"/>
        <dbReference type="ChEBI" id="CHEBI:57288"/>
        <dbReference type="EC" id="2.3.1.1"/>
    </reaction>
</comment>
<keyword evidence="6" id="KW-0511">Multifunctional enzyme</keyword>
<sequence length="462" mass="47512">MWGDLSTLVSAPNLDVCNVRHKPENLCNRRTHNPLPPPAGPTGDNGRMTAHPPTSPATVPLPAGFRAHAGSAGLREEGDDVVVVVNEGPAPASSAVFTRSLFAGPSVVLSRANAASGRARGLVVVAKNANVATGEQGMANAREVLDRAAASVGVPPEDLLIASTGVIGRQYPMDLLRTHLDGLAGAEFGSDALAVAAAMMTTDTHPKTAVREMTTTTGSTAQVVGVAKGVGMVEPDMATMIAVIFTDAAVEPGVLDAAFRAAVDDTFNCLSVDTDTSTSDTAIAFASGTAGEAAEDELREALTAVCLDLTRQLARDGEGATKLLTVEVTGARDRDQAKRVAKAILNSPLVKTAVHGADPNWGRVAMAIGKCSDDTDIDPERVTIVFGDLETYPAFPGEAELERLTEIMRAEEVTIAVDLGVTGSAAGGSAEGSAGGSAGNSCTVYGCDLTREYIAINADYTT</sequence>
<evidence type="ECO:0000313" key="9">
    <source>
        <dbReference type="Proteomes" id="UP001595836"/>
    </source>
</evidence>
<keyword evidence="4 6" id="KW-0068">Autocatalytic cleavage</keyword>
<feature type="chain" id="PRO_5044933028" description="Arginine biosynthesis bifunctional protein ArgJ alpha chain" evidence="6">
    <location>
        <begin position="1"/>
        <end position="238"/>
    </location>
</feature>
<dbReference type="Gene3D" id="3.60.70.12">
    <property type="entry name" value="L-amino peptidase D-ALA esterase/amidase"/>
    <property type="match status" value="1"/>
</dbReference>
<feature type="site" description="Involved in the stabilization of negative charge on the oxyanion by the formation of the oxyanion hole" evidence="6">
    <location>
        <position position="164"/>
    </location>
</feature>
<name>A0ABV9PTJ7_9ACTN</name>
<evidence type="ECO:0000256" key="4">
    <source>
        <dbReference type="ARBA" id="ARBA00022813"/>
    </source>
</evidence>
<dbReference type="NCBIfam" id="NF003802">
    <property type="entry name" value="PRK05388.1"/>
    <property type="match status" value="1"/>
</dbReference>
<keyword evidence="5 6" id="KW-0012">Acyltransferase</keyword>
<comment type="subcellular location">
    <subcellularLocation>
        <location evidence="6">Cytoplasm</location>
    </subcellularLocation>
</comment>
<dbReference type="Proteomes" id="UP001595836">
    <property type="component" value="Unassembled WGS sequence"/>
</dbReference>
<feature type="binding site" evidence="6">
    <location>
        <position position="318"/>
    </location>
    <ligand>
        <name>substrate</name>
    </ligand>
</feature>
<feature type="chain" id="PRO_5044933029" description="Arginine biosynthesis bifunctional protein ArgJ beta chain" evidence="6">
    <location>
        <begin position="239"/>
        <end position="462"/>
    </location>
</feature>
<gene>
    <name evidence="6 8" type="primary">argJ</name>
    <name evidence="8" type="ORF">ACFO7U_16915</name>
</gene>
<dbReference type="InterPro" id="IPR016117">
    <property type="entry name" value="ArgJ-like_dom_sf"/>
</dbReference>
<feature type="site" description="Involved in the stabilization of negative charge on the oxyanion by the formation of the oxyanion hole" evidence="6">
    <location>
        <position position="165"/>
    </location>
</feature>
<dbReference type="SUPFAM" id="SSF56266">
    <property type="entry name" value="DmpA/ArgJ-like"/>
    <property type="match status" value="1"/>
</dbReference>
<feature type="active site" description="Nucleophile" evidence="6">
    <location>
        <position position="239"/>
    </location>
</feature>
<evidence type="ECO:0000256" key="2">
    <source>
        <dbReference type="ARBA" id="ARBA00011475"/>
    </source>
</evidence>
<evidence type="ECO:0000256" key="1">
    <source>
        <dbReference type="ARBA" id="ARBA00006774"/>
    </source>
</evidence>
<dbReference type="HAMAP" id="MF_01106">
    <property type="entry name" value="ArgJ"/>
    <property type="match status" value="1"/>
</dbReference>
<evidence type="ECO:0000256" key="5">
    <source>
        <dbReference type="ARBA" id="ARBA00023315"/>
    </source>
</evidence>
<dbReference type="Gene3D" id="3.10.20.340">
    <property type="entry name" value="ArgJ beta chain, C-terminal domain"/>
    <property type="match status" value="1"/>
</dbReference>
<comment type="catalytic activity">
    <reaction evidence="6">
        <text>N(2)-acetyl-L-ornithine + L-glutamate = N-acetyl-L-glutamate + L-ornithine</text>
        <dbReference type="Rhea" id="RHEA:15349"/>
        <dbReference type="ChEBI" id="CHEBI:29985"/>
        <dbReference type="ChEBI" id="CHEBI:44337"/>
        <dbReference type="ChEBI" id="CHEBI:46911"/>
        <dbReference type="ChEBI" id="CHEBI:57805"/>
        <dbReference type="EC" id="2.3.1.35"/>
    </reaction>
</comment>
<dbReference type="CDD" id="cd02152">
    <property type="entry name" value="OAT"/>
    <property type="match status" value="1"/>
</dbReference>
<comment type="subunit">
    <text evidence="2 6">Heterotetramer of two alpha and two beta chains.</text>
</comment>
<dbReference type="EC" id="2.3.1.1" evidence="6"/>
<dbReference type="Pfam" id="PF01960">
    <property type="entry name" value="ArgJ"/>
    <property type="match status" value="1"/>
</dbReference>
<keyword evidence="6" id="KW-0028">Amino-acid biosynthesis</keyword>
<dbReference type="EC" id="2.3.1.35" evidence="6"/>
<evidence type="ECO:0000256" key="3">
    <source>
        <dbReference type="ARBA" id="ARBA00022679"/>
    </source>
</evidence>
<feature type="site" description="Cleavage; by autolysis" evidence="6">
    <location>
        <begin position="238"/>
        <end position="239"/>
    </location>
</feature>
<keyword evidence="6" id="KW-0055">Arginine biosynthesis</keyword>
<comment type="similarity">
    <text evidence="1 6">Belongs to the ArgJ family.</text>
</comment>
<evidence type="ECO:0000313" key="8">
    <source>
        <dbReference type="EMBL" id="MFC4756452.1"/>
    </source>
</evidence>
<comment type="pathway">
    <text evidence="6">Amino-acid biosynthesis; L-arginine biosynthesis; N(2)-acetyl-L-ornithine from L-glutamate: step 1/4.</text>
</comment>
<evidence type="ECO:0000256" key="6">
    <source>
        <dbReference type="HAMAP-Rule" id="MF_01106"/>
    </source>
</evidence>
<accession>A0ABV9PTJ7</accession>
<dbReference type="RefSeq" id="WP_380059709.1">
    <property type="nucleotide sequence ID" value="NZ_JBHSHP010000060.1"/>
</dbReference>
<dbReference type="GO" id="GO:0004358">
    <property type="term" value="F:L-glutamate N-acetyltransferase activity, acting on acetyl-L-ornithine as donor"/>
    <property type="evidence" value="ECO:0007669"/>
    <property type="project" value="UniProtKB-EC"/>
</dbReference>
<feature type="binding site" evidence="6">
    <location>
        <position position="239"/>
    </location>
    <ligand>
        <name>substrate</name>
    </ligand>
</feature>